<evidence type="ECO:0000256" key="1">
    <source>
        <dbReference type="ARBA" id="ARBA00022676"/>
    </source>
</evidence>
<keyword evidence="6" id="KW-1185">Reference proteome</keyword>
<accession>A0A8J3A7C9</accession>
<comment type="caution">
    <text evidence="5">The sequence shown here is derived from an EMBL/GenBank/DDBJ whole genome shotgun (WGS) entry which is preliminary data.</text>
</comment>
<name>A0A8J3A7C9_9ACTN</name>
<reference evidence="5" key="2">
    <citation type="submission" date="2020-09" db="EMBL/GenBank/DDBJ databases">
        <authorList>
            <person name="Sun Q."/>
            <person name="Zhou Y."/>
        </authorList>
    </citation>
    <scope>NUCLEOTIDE SEQUENCE</scope>
    <source>
        <strain evidence="5">CGMCC 1.14988</strain>
    </source>
</reference>
<keyword evidence="1" id="KW-0328">Glycosyltransferase</keyword>
<evidence type="ECO:0000313" key="6">
    <source>
        <dbReference type="Proteomes" id="UP000650511"/>
    </source>
</evidence>
<dbReference type="InterPro" id="IPR001296">
    <property type="entry name" value="Glyco_trans_1"/>
</dbReference>
<evidence type="ECO:0000256" key="2">
    <source>
        <dbReference type="ARBA" id="ARBA00022679"/>
    </source>
</evidence>
<feature type="domain" description="Glycosyl transferase family 1" evidence="3">
    <location>
        <begin position="189"/>
        <end position="358"/>
    </location>
</feature>
<dbReference type="PANTHER" id="PTHR45947">
    <property type="entry name" value="SULFOQUINOVOSYL TRANSFERASE SQD2"/>
    <property type="match status" value="1"/>
</dbReference>
<dbReference type="RefSeq" id="WP_205745510.1">
    <property type="nucleotide sequence ID" value="NZ_BMHA01000004.1"/>
</dbReference>
<gene>
    <name evidence="5" type="ORF">GCM10011354_13560</name>
</gene>
<dbReference type="Gene3D" id="3.40.50.2000">
    <property type="entry name" value="Glycogen Phosphorylase B"/>
    <property type="match status" value="2"/>
</dbReference>
<protein>
    <submittedName>
        <fullName evidence="5">Glycosyl transferase</fullName>
    </submittedName>
</protein>
<dbReference type="PANTHER" id="PTHR45947:SF15">
    <property type="entry name" value="TEICHURONIC ACID BIOSYNTHESIS GLYCOSYLTRANSFERASE TUAC-RELATED"/>
    <property type="match status" value="1"/>
</dbReference>
<proteinExistence type="predicted"/>
<dbReference type="GO" id="GO:1901137">
    <property type="term" value="P:carbohydrate derivative biosynthetic process"/>
    <property type="evidence" value="ECO:0007669"/>
    <property type="project" value="UniProtKB-ARBA"/>
</dbReference>
<dbReference type="Pfam" id="PF00534">
    <property type="entry name" value="Glycos_transf_1"/>
    <property type="match status" value="1"/>
</dbReference>
<dbReference type="InterPro" id="IPR028098">
    <property type="entry name" value="Glyco_trans_4-like_N"/>
</dbReference>
<sequence length="388" mass="42580">MKRQPRVVHLTTVDMSLVLLLLPQLVAFREAGYEVIGVSAPGPYVTQLEDAGIRHVALEGSTRSADVRADLVAAREFVRLCRRLRPDLVHTHNPKPGVYGRIGARLAGVPHVVNTVHGLYAQPDDAWRKRAVVYGLERAAATFSDAELLQNPEDLPVLRRLRTPARKLQVLGNGVDLARFDLDRLAPQRAEVRRELGVGDNEVVVGLVGRLVAEKGYREVFEAARALRHTHPRVRFVVVGPTDTDKPDAITTDELAAVAAATGLRHLGARSDVERLYLAMDLYVLASHREGFPRSAMEAAAMGRPVIATDIRGCRQVVDHGTNGVLVPVRDPVALTAAIARLADEAILRASMGAASRRKAEREFDDRRQIRVTLDVYERLLGAHGGSR</sequence>
<dbReference type="AlphaFoldDB" id="A0A8J3A7C9"/>
<dbReference type="Proteomes" id="UP000650511">
    <property type="component" value="Unassembled WGS sequence"/>
</dbReference>
<reference evidence="5" key="1">
    <citation type="journal article" date="2014" name="Int. J. Syst. Evol. Microbiol.">
        <title>Complete genome sequence of Corynebacterium casei LMG S-19264T (=DSM 44701T), isolated from a smear-ripened cheese.</title>
        <authorList>
            <consortium name="US DOE Joint Genome Institute (JGI-PGF)"/>
            <person name="Walter F."/>
            <person name="Albersmeier A."/>
            <person name="Kalinowski J."/>
            <person name="Ruckert C."/>
        </authorList>
    </citation>
    <scope>NUCLEOTIDE SEQUENCE</scope>
    <source>
        <strain evidence="5">CGMCC 1.14988</strain>
    </source>
</reference>
<dbReference type="GO" id="GO:0016757">
    <property type="term" value="F:glycosyltransferase activity"/>
    <property type="evidence" value="ECO:0007669"/>
    <property type="project" value="UniProtKB-KW"/>
</dbReference>
<dbReference type="CDD" id="cd03808">
    <property type="entry name" value="GT4_CapM-like"/>
    <property type="match status" value="1"/>
</dbReference>
<evidence type="ECO:0000259" key="4">
    <source>
        <dbReference type="Pfam" id="PF13439"/>
    </source>
</evidence>
<dbReference type="InterPro" id="IPR050194">
    <property type="entry name" value="Glycosyltransferase_grp1"/>
</dbReference>
<feature type="domain" description="Glycosyltransferase subfamily 4-like N-terminal" evidence="4">
    <location>
        <begin position="27"/>
        <end position="179"/>
    </location>
</feature>
<keyword evidence="2 5" id="KW-0808">Transferase</keyword>
<evidence type="ECO:0000313" key="5">
    <source>
        <dbReference type="EMBL" id="GGI05330.1"/>
    </source>
</evidence>
<dbReference type="Pfam" id="PF13439">
    <property type="entry name" value="Glyco_transf_4"/>
    <property type="match status" value="1"/>
</dbReference>
<dbReference type="SUPFAM" id="SSF53756">
    <property type="entry name" value="UDP-Glycosyltransferase/glycogen phosphorylase"/>
    <property type="match status" value="1"/>
</dbReference>
<evidence type="ECO:0000259" key="3">
    <source>
        <dbReference type="Pfam" id="PF00534"/>
    </source>
</evidence>
<dbReference type="EMBL" id="BMHA01000004">
    <property type="protein sequence ID" value="GGI05330.1"/>
    <property type="molecule type" value="Genomic_DNA"/>
</dbReference>
<organism evidence="5 6">
    <name type="scientific">Egicoccus halophilus</name>
    <dbReference type="NCBI Taxonomy" id="1670830"/>
    <lineage>
        <taxon>Bacteria</taxon>
        <taxon>Bacillati</taxon>
        <taxon>Actinomycetota</taxon>
        <taxon>Nitriliruptoria</taxon>
        <taxon>Egicoccales</taxon>
        <taxon>Egicoccaceae</taxon>
        <taxon>Egicoccus</taxon>
    </lineage>
</organism>